<dbReference type="Pfam" id="PF14175">
    <property type="entry name" value="YaaC"/>
    <property type="match status" value="1"/>
</dbReference>
<reference evidence="2" key="1">
    <citation type="journal article" date="2019" name="Int. J. Syst. Evol. Microbiol.">
        <title>The Global Catalogue of Microorganisms (GCM) 10K type strain sequencing project: providing services to taxonomists for standard genome sequencing and annotation.</title>
        <authorList>
            <consortium name="The Broad Institute Genomics Platform"/>
            <consortium name="The Broad Institute Genome Sequencing Center for Infectious Disease"/>
            <person name="Wu L."/>
            <person name="Ma J."/>
        </authorList>
    </citation>
    <scope>NUCLEOTIDE SEQUENCE [LARGE SCALE GENOMIC DNA]</scope>
    <source>
        <strain evidence="2">KCTC 52677</strain>
    </source>
</reference>
<proteinExistence type="predicted"/>
<keyword evidence="2" id="KW-1185">Reference proteome</keyword>
<protein>
    <submittedName>
        <fullName evidence="1">YaaC family protein</fullName>
    </submittedName>
</protein>
<accession>A0ABV7DLP5</accession>
<dbReference type="Proteomes" id="UP001595377">
    <property type="component" value="Unassembled WGS sequence"/>
</dbReference>
<dbReference type="EMBL" id="JBHRSP010000033">
    <property type="protein sequence ID" value="MFC3075264.1"/>
    <property type="molecule type" value="Genomic_DNA"/>
</dbReference>
<organism evidence="1 2">
    <name type="scientific">Shinella pollutisoli</name>
    <dbReference type="NCBI Taxonomy" id="2250594"/>
    <lineage>
        <taxon>Bacteria</taxon>
        <taxon>Pseudomonadati</taxon>
        <taxon>Pseudomonadota</taxon>
        <taxon>Alphaproteobacteria</taxon>
        <taxon>Hyphomicrobiales</taxon>
        <taxon>Rhizobiaceae</taxon>
        <taxon>Shinella</taxon>
    </lineage>
</organism>
<dbReference type="RefSeq" id="WP_257317708.1">
    <property type="nucleotide sequence ID" value="NZ_JANFDG010000032.1"/>
</dbReference>
<dbReference type="InterPro" id="IPR026988">
    <property type="entry name" value="YaaC-like"/>
</dbReference>
<sequence length="345" mass="39526">MATERIRIRTKLLGLSKVVHNAQFQVKTVLTLEPFDYVDLWLRRQHKDEALFYWRQARDFHRASIGLPMESAPLVLYYCFMNAAKALLASKGVTFNPHHGVGPHRMRGQNSKVVLSNEGIAIRPNGIVPALAGYFGEAEPSQTHSLEDVLYNLVFVHRTYCLSYPNKKERFLPLKNLAFVRDSDTNEVRFTADVVDDADWKFFRKQLPPEVTAAQGGSATINSIRTIVWASLDKPNEAELEDLRQLNEELRRVLHYINGAHTLWYLKSTGTYEIDRRPITLTLAAMHRLSEICRYKPSELRSFLDGQKNWLLSEFVAMAPAQFLDEIACEMTGHQIMIPNVRTPV</sequence>
<comment type="caution">
    <text evidence="1">The sequence shown here is derived from an EMBL/GenBank/DDBJ whole genome shotgun (WGS) entry which is preliminary data.</text>
</comment>
<gene>
    <name evidence="1" type="ORF">ACFOHH_19300</name>
</gene>
<name>A0ABV7DLP5_9HYPH</name>
<evidence type="ECO:0000313" key="2">
    <source>
        <dbReference type="Proteomes" id="UP001595377"/>
    </source>
</evidence>
<evidence type="ECO:0000313" key="1">
    <source>
        <dbReference type="EMBL" id="MFC3075264.1"/>
    </source>
</evidence>